<reference evidence="2" key="1">
    <citation type="submission" date="2020-04" db="EMBL/GenBank/DDBJ databases">
        <authorList>
            <person name="Chiriac C."/>
            <person name="Salcher M."/>
            <person name="Ghai R."/>
            <person name="Kavagutti S V."/>
        </authorList>
    </citation>
    <scope>NUCLEOTIDE SEQUENCE</scope>
</reference>
<gene>
    <name evidence="2" type="ORF">UFOVP457_68</name>
</gene>
<proteinExistence type="predicted"/>
<organism evidence="2">
    <name type="scientific">uncultured Caudovirales phage</name>
    <dbReference type="NCBI Taxonomy" id="2100421"/>
    <lineage>
        <taxon>Viruses</taxon>
        <taxon>Duplodnaviria</taxon>
        <taxon>Heunggongvirae</taxon>
        <taxon>Uroviricota</taxon>
        <taxon>Caudoviricetes</taxon>
        <taxon>Peduoviridae</taxon>
        <taxon>Maltschvirus</taxon>
        <taxon>Maltschvirus maltsch</taxon>
    </lineage>
</organism>
<feature type="compositionally biased region" description="Low complexity" evidence="1">
    <location>
        <begin position="132"/>
        <end position="144"/>
    </location>
</feature>
<accession>A0A6J5MHA8</accession>
<evidence type="ECO:0000313" key="2">
    <source>
        <dbReference type="EMBL" id="CAB4144763.1"/>
    </source>
</evidence>
<dbReference type="Pfam" id="PF04404">
    <property type="entry name" value="ERF"/>
    <property type="match status" value="1"/>
</dbReference>
<dbReference type="InterPro" id="IPR007499">
    <property type="entry name" value="ERF_bacteria_virus"/>
</dbReference>
<dbReference type="EMBL" id="LR796435">
    <property type="protein sequence ID" value="CAB4144763.1"/>
    <property type="molecule type" value="Genomic_DNA"/>
</dbReference>
<name>A0A6J5MHA8_9CAUD</name>
<evidence type="ECO:0000256" key="1">
    <source>
        <dbReference type="SAM" id="MobiDB-lite"/>
    </source>
</evidence>
<sequence length="151" mass="17148">MSIYDDLFEIQANLKVDKENNNKFGKFKYFSVQDILTKFKALEVTKKKKLTIGFKDDVVQIGIRFYINETITLRNGDGETIEHSIKIREPKKKAQMDESQTTGSAITYARKYGLAGLFAIDAEDKDDPDAQEPATEAKTTKPTKGQQQITF</sequence>
<feature type="region of interest" description="Disordered" evidence="1">
    <location>
        <begin position="125"/>
        <end position="151"/>
    </location>
</feature>
<protein>
    <submittedName>
        <fullName evidence="2">Essential recombination function protein</fullName>
    </submittedName>
</protein>